<keyword evidence="7 8" id="KW-0472">Membrane</keyword>
<evidence type="ECO:0000256" key="6">
    <source>
        <dbReference type="ARBA" id="ARBA00022989"/>
    </source>
</evidence>
<name>A0A6B2LVB3_9EUKA</name>
<dbReference type="GO" id="GO:0072546">
    <property type="term" value="C:EMC complex"/>
    <property type="evidence" value="ECO:0007669"/>
    <property type="project" value="InterPro"/>
</dbReference>
<dbReference type="PANTHER" id="PTHR20994:SF0">
    <property type="entry name" value="ER MEMBRANE PROTEIN COMPLEX SUBUNIT 6"/>
    <property type="match status" value="1"/>
</dbReference>
<evidence type="ECO:0000256" key="3">
    <source>
        <dbReference type="ARBA" id="ARBA00020827"/>
    </source>
</evidence>
<protein>
    <recommendedName>
        <fullName evidence="3">ER membrane protein complex subunit 6</fullName>
    </recommendedName>
</protein>
<dbReference type="InterPro" id="IPR029008">
    <property type="entry name" value="EMC6-like"/>
</dbReference>
<evidence type="ECO:0000313" key="9">
    <source>
        <dbReference type="EMBL" id="NDV40830.1"/>
    </source>
</evidence>
<keyword evidence="5" id="KW-0256">Endoplasmic reticulum</keyword>
<evidence type="ECO:0000256" key="1">
    <source>
        <dbReference type="ARBA" id="ARBA00004477"/>
    </source>
</evidence>
<accession>A0A6B2LVB3</accession>
<comment type="similarity">
    <text evidence="2">Belongs to the EMC6 family.</text>
</comment>
<proteinExistence type="inferred from homology"/>
<evidence type="ECO:0000256" key="8">
    <source>
        <dbReference type="SAM" id="Phobius"/>
    </source>
</evidence>
<evidence type="ECO:0000256" key="4">
    <source>
        <dbReference type="ARBA" id="ARBA00022692"/>
    </source>
</evidence>
<keyword evidence="4 8" id="KW-0812">Transmembrane</keyword>
<dbReference type="Pfam" id="PF07019">
    <property type="entry name" value="EMC6"/>
    <property type="match status" value="1"/>
</dbReference>
<evidence type="ECO:0000256" key="2">
    <source>
        <dbReference type="ARBA" id="ARBA00009436"/>
    </source>
</evidence>
<dbReference type="EMBL" id="GIBP01011861">
    <property type="protein sequence ID" value="NDV40830.1"/>
    <property type="molecule type" value="Transcribed_RNA"/>
</dbReference>
<dbReference type="GO" id="GO:0034975">
    <property type="term" value="P:protein folding in endoplasmic reticulum"/>
    <property type="evidence" value="ECO:0007669"/>
    <property type="project" value="TreeGrafter"/>
</dbReference>
<evidence type="ECO:0000256" key="5">
    <source>
        <dbReference type="ARBA" id="ARBA00022824"/>
    </source>
</evidence>
<reference evidence="9" key="1">
    <citation type="journal article" date="2020" name="J. Eukaryot. Microbiol.">
        <title>De novo Sequencing, Assembly and Annotation of the Transcriptome for the Free-Living Testate Amoeba Arcella intermedia.</title>
        <authorList>
            <person name="Ribeiro G.M."/>
            <person name="Porfirio-Sousa A.L."/>
            <person name="Maurer-Alcala X.X."/>
            <person name="Katz L.A."/>
            <person name="Lahr D.J.G."/>
        </authorList>
    </citation>
    <scope>NUCLEOTIDE SEQUENCE</scope>
</reference>
<comment type="subcellular location">
    <subcellularLocation>
        <location evidence="1">Endoplasmic reticulum membrane</location>
        <topology evidence="1">Multi-pass membrane protein</topology>
    </subcellularLocation>
</comment>
<dbReference type="AlphaFoldDB" id="A0A6B2LVB3"/>
<feature type="transmembrane region" description="Helical" evidence="8">
    <location>
        <begin position="12"/>
        <end position="37"/>
    </location>
</feature>
<keyword evidence="6 8" id="KW-1133">Transmembrane helix</keyword>
<dbReference type="InterPro" id="IPR008504">
    <property type="entry name" value="Emc6"/>
</dbReference>
<sequence length="80" mass="8893">MSSLLGGCAAGILGLTSWTGFGFYLVVMALSSLLLFLKAKNNFKLYFQSESGPLFEGLFSGVMTYIMFWTLTYDIAYIYT</sequence>
<organism evidence="9">
    <name type="scientific">Arcella intermedia</name>
    <dbReference type="NCBI Taxonomy" id="1963864"/>
    <lineage>
        <taxon>Eukaryota</taxon>
        <taxon>Amoebozoa</taxon>
        <taxon>Tubulinea</taxon>
        <taxon>Elardia</taxon>
        <taxon>Arcellinida</taxon>
        <taxon>Sphaerothecina</taxon>
        <taxon>Arcellidae</taxon>
        <taxon>Arcella</taxon>
    </lineage>
</organism>
<evidence type="ECO:0000256" key="7">
    <source>
        <dbReference type="ARBA" id="ARBA00023136"/>
    </source>
</evidence>
<dbReference type="GO" id="GO:0000045">
    <property type="term" value="P:autophagosome assembly"/>
    <property type="evidence" value="ECO:0007669"/>
    <property type="project" value="TreeGrafter"/>
</dbReference>
<dbReference type="PANTHER" id="PTHR20994">
    <property type="entry name" value="ER MEMBRANE PROTEIN COMPLEX SUBUNIT 6"/>
    <property type="match status" value="1"/>
</dbReference>
<feature type="transmembrane region" description="Helical" evidence="8">
    <location>
        <begin position="58"/>
        <end position="79"/>
    </location>
</feature>